<keyword evidence="5" id="KW-0456">Lyase</keyword>
<evidence type="ECO:0000313" key="6">
    <source>
        <dbReference type="Proteomes" id="UP000886667"/>
    </source>
</evidence>
<dbReference type="PANTHER" id="PTHR42970">
    <property type="entry name" value="PECTATE LYASE C-RELATED"/>
    <property type="match status" value="1"/>
</dbReference>
<keyword evidence="1" id="KW-0479">Metal-binding</keyword>
<dbReference type="InterPro" id="IPR052063">
    <property type="entry name" value="Polysaccharide_Lyase_1"/>
</dbReference>
<evidence type="ECO:0000256" key="3">
    <source>
        <dbReference type="SAM" id="MobiDB-lite"/>
    </source>
</evidence>
<feature type="region of interest" description="Disordered" evidence="3">
    <location>
        <begin position="380"/>
        <end position="427"/>
    </location>
</feature>
<feature type="transmembrane region" description="Helical" evidence="4">
    <location>
        <begin position="12"/>
        <end position="32"/>
    </location>
</feature>
<sequence>MNTTYRNSHERPCGSGLVLPLFVLLLSIAWFAEASESLPAFPGAEGFGAVSVGGRHGKVIRVTNLNADGPGSLQAAASASGPRIVVFDVAGVIRGDLQIKHPNITIAGESAPSPGITLVGRIVARPQDGQRLHDIVIRFLRIRQKPVRGHTGDVIQLPKSERIILDHLSLAWGNDELIDIIHSSEVTVQWCTLEESDPTGHSKGEAHNFALLSAYPLSGNISIHHNLFAHNSRRNPSLSPYVENKPADFRNNVIYNFKQGLGHDGHKPAAGINLIENYYKRGPNSERIQLFEFSDRGKYFLKGNHLADFGPVNRPGDVGFFSSFHIGVSREGELQENEFPVATVQTDDAVTAYLKVLALAGSFPRDRVTRRTIREVITGTGSWRRGGPAEPDDDWFLSGMGQQSKPEDRDGDGMPDQWEQQKGLDPDRESANQLMANGYTAIEVYLHERAEALIKGPRQRGAIELAID</sequence>
<dbReference type="AlphaFoldDB" id="A0A9E4KBH4"/>
<organism evidence="5 6">
    <name type="scientific">Candidatus Thiodiazotropha taylori</name>
    <dbReference type="NCBI Taxonomy" id="2792791"/>
    <lineage>
        <taxon>Bacteria</taxon>
        <taxon>Pseudomonadati</taxon>
        <taxon>Pseudomonadota</taxon>
        <taxon>Gammaproteobacteria</taxon>
        <taxon>Chromatiales</taxon>
        <taxon>Sedimenticolaceae</taxon>
        <taxon>Candidatus Thiodiazotropha</taxon>
    </lineage>
</organism>
<proteinExistence type="predicted"/>
<gene>
    <name evidence="5" type="ORF">JAZ07_06900</name>
</gene>
<evidence type="ECO:0000256" key="2">
    <source>
        <dbReference type="ARBA" id="ARBA00023180"/>
    </source>
</evidence>
<dbReference type="GO" id="GO:0046872">
    <property type="term" value="F:metal ion binding"/>
    <property type="evidence" value="ECO:0007669"/>
    <property type="project" value="UniProtKB-KW"/>
</dbReference>
<comment type="caution">
    <text evidence="5">The sequence shown here is derived from an EMBL/GenBank/DDBJ whole genome shotgun (WGS) entry which is preliminary data.</text>
</comment>
<keyword evidence="4" id="KW-1133">Transmembrane helix</keyword>
<name>A0A9E4KBH4_9GAMM</name>
<reference evidence="5" key="1">
    <citation type="journal article" date="2021" name="Proc. Natl. Acad. Sci. U.S.A.">
        <title>Global biogeography of chemosynthetic symbionts reveals both localized and globally distributed symbiont groups. .</title>
        <authorList>
            <person name="Osvatic J.T."/>
            <person name="Wilkins L.G.E."/>
            <person name="Leibrecht L."/>
            <person name="Leray M."/>
            <person name="Zauner S."/>
            <person name="Polzin J."/>
            <person name="Camacho Y."/>
            <person name="Gros O."/>
            <person name="van Gils J.A."/>
            <person name="Eisen J.A."/>
            <person name="Petersen J.M."/>
            <person name="Yuen B."/>
        </authorList>
    </citation>
    <scope>NUCLEOTIDE SEQUENCE</scope>
    <source>
        <strain evidence="5">MAGclacostrist064TRANS</strain>
    </source>
</reference>
<dbReference type="Proteomes" id="UP000886667">
    <property type="component" value="Unassembled WGS sequence"/>
</dbReference>
<keyword evidence="4" id="KW-0472">Membrane</keyword>
<dbReference type="GO" id="GO:0016829">
    <property type="term" value="F:lyase activity"/>
    <property type="evidence" value="ECO:0007669"/>
    <property type="project" value="UniProtKB-KW"/>
</dbReference>
<evidence type="ECO:0000256" key="1">
    <source>
        <dbReference type="ARBA" id="ARBA00022723"/>
    </source>
</evidence>
<dbReference type="EMBL" id="JAEPCM010000222">
    <property type="protein sequence ID" value="MCG7946064.1"/>
    <property type="molecule type" value="Genomic_DNA"/>
</dbReference>
<dbReference type="Gene3D" id="2.160.20.10">
    <property type="entry name" value="Single-stranded right-handed beta-helix, Pectin lyase-like"/>
    <property type="match status" value="1"/>
</dbReference>
<keyword evidence="2" id="KW-0325">Glycoprotein</keyword>
<dbReference type="SUPFAM" id="SSF51126">
    <property type="entry name" value="Pectin lyase-like"/>
    <property type="match status" value="1"/>
</dbReference>
<evidence type="ECO:0000313" key="5">
    <source>
        <dbReference type="EMBL" id="MCG7946064.1"/>
    </source>
</evidence>
<protein>
    <submittedName>
        <fullName evidence="5">Pectate lyase</fullName>
    </submittedName>
</protein>
<dbReference type="InterPro" id="IPR012334">
    <property type="entry name" value="Pectin_lyas_fold"/>
</dbReference>
<keyword evidence="4" id="KW-0812">Transmembrane</keyword>
<dbReference type="PANTHER" id="PTHR42970:SF1">
    <property type="entry name" value="PECTATE LYASE C-RELATED"/>
    <property type="match status" value="1"/>
</dbReference>
<dbReference type="InterPro" id="IPR011050">
    <property type="entry name" value="Pectin_lyase_fold/virulence"/>
</dbReference>
<evidence type="ECO:0000256" key="4">
    <source>
        <dbReference type="SAM" id="Phobius"/>
    </source>
</evidence>
<accession>A0A9E4KBH4</accession>